<comment type="cofactor">
    <cofactor evidence="2 11">
        <name>Mg(2+)</name>
        <dbReference type="ChEBI" id="CHEBI:18420"/>
    </cofactor>
</comment>
<evidence type="ECO:0000256" key="2">
    <source>
        <dbReference type="ARBA" id="ARBA00001946"/>
    </source>
</evidence>
<evidence type="ECO:0000313" key="12">
    <source>
        <dbReference type="EMBL" id="ALT69630.1"/>
    </source>
</evidence>
<feature type="binding site" evidence="11">
    <location>
        <position position="127"/>
    </location>
    <ligand>
        <name>ATP</name>
        <dbReference type="ChEBI" id="CHEBI:30616"/>
    </ligand>
</feature>
<gene>
    <name evidence="11 12" type="primary">thiM</name>
    <name evidence="12" type="ORF">sm9_1864</name>
</gene>
<dbReference type="Proteomes" id="UP000067738">
    <property type="component" value="Chromosome"/>
</dbReference>
<dbReference type="PIRSF" id="PIRSF000513">
    <property type="entry name" value="Thz_kinase"/>
    <property type="match status" value="1"/>
</dbReference>
<reference evidence="12 13" key="1">
    <citation type="submission" date="2015-04" db="EMBL/GenBank/DDBJ databases">
        <title>The complete genome sequence of the rumen methanogen Methanobrevibacter millerae SM9.</title>
        <authorList>
            <person name="Leahy S.C."/>
            <person name="Kelly W.J."/>
            <person name="Pacheco D.M."/>
            <person name="Li D."/>
            <person name="Altermann E."/>
            <person name="Attwood G.T."/>
        </authorList>
    </citation>
    <scope>NUCLEOTIDE SEQUENCE [LARGE SCALE GENOMIC DNA]</scope>
    <source>
        <strain evidence="12 13">SM9</strain>
    </source>
</reference>
<sequence length="288" mass="30754">MINNENEILKKIPDTLNKFKTTTPLTQCITNFVTVNDCANAILALGGSPIMADDPQEVEEIVNIANALVINIGTVRKEQIEAMKLSSAQANKTNTPITIDPVGVGISKVRNDTTLDLIENYDVAAIRGNITEIKTISKLINIIDDTNTAKGVDVCDDDVITEENLKLNGEIIAKTAEKLNTVILASGPIDILSDGKTTIAIYGGDEMMPLITGSGCMLSSLVGSCAGAVDPFNGTLLAILAMNKAGEKARAKVDENNLGTGSFRTFLIDALYQTDAEELVNESKIRIL</sequence>
<dbReference type="GO" id="GO:0009228">
    <property type="term" value="P:thiamine biosynthetic process"/>
    <property type="evidence" value="ECO:0007669"/>
    <property type="project" value="UniProtKB-KW"/>
</dbReference>
<keyword evidence="5 11" id="KW-0479">Metal-binding</keyword>
<dbReference type="RefSeq" id="WP_058739852.1">
    <property type="nucleotide sequence ID" value="NZ_CP011266.1"/>
</dbReference>
<protein>
    <recommendedName>
        <fullName evidence="11">Hydroxyethylthiazole kinase</fullName>
        <ecNumber evidence="11">2.7.1.50</ecNumber>
    </recommendedName>
    <alternativeName>
        <fullName evidence="11">4-methyl-5-beta-hydroxyethylthiazole kinase</fullName>
        <shortName evidence="11">TH kinase</shortName>
        <shortName evidence="11">Thz kinase</shortName>
    </alternativeName>
</protein>
<comment type="function">
    <text evidence="11">Catalyzes the phosphorylation of the hydroxyl group of 4-methyl-5-beta-hydroxyethylthiazole (THZ).</text>
</comment>
<dbReference type="Gene3D" id="3.40.1190.20">
    <property type="match status" value="1"/>
</dbReference>
<evidence type="ECO:0000256" key="6">
    <source>
        <dbReference type="ARBA" id="ARBA00022741"/>
    </source>
</evidence>
<evidence type="ECO:0000256" key="10">
    <source>
        <dbReference type="ARBA" id="ARBA00022977"/>
    </source>
</evidence>
<dbReference type="GO" id="GO:0000287">
    <property type="term" value="F:magnesium ion binding"/>
    <property type="evidence" value="ECO:0007669"/>
    <property type="project" value="UniProtKB-UniRule"/>
</dbReference>
<evidence type="ECO:0000256" key="1">
    <source>
        <dbReference type="ARBA" id="ARBA00001771"/>
    </source>
</evidence>
<evidence type="ECO:0000256" key="4">
    <source>
        <dbReference type="ARBA" id="ARBA00022679"/>
    </source>
</evidence>
<evidence type="ECO:0000313" key="13">
    <source>
        <dbReference type="Proteomes" id="UP000067738"/>
    </source>
</evidence>
<dbReference type="UniPathway" id="UPA00060">
    <property type="reaction ID" value="UER00139"/>
</dbReference>
<accession>A0A0U2L701</accession>
<keyword evidence="8 11" id="KW-0067">ATP-binding</keyword>
<keyword evidence="4 11" id="KW-0808">Transferase</keyword>
<dbReference type="CDD" id="cd01170">
    <property type="entry name" value="THZ_kinase"/>
    <property type="match status" value="1"/>
</dbReference>
<dbReference type="EC" id="2.7.1.50" evidence="11"/>
<feature type="binding site" evidence="11">
    <location>
        <position position="51"/>
    </location>
    <ligand>
        <name>substrate</name>
    </ligand>
</feature>
<dbReference type="PATRIC" id="fig|230361.4.peg.1927"/>
<dbReference type="OrthoDB" id="214286at2157"/>
<dbReference type="GeneID" id="26736818"/>
<evidence type="ECO:0000256" key="7">
    <source>
        <dbReference type="ARBA" id="ARBA00022777"/>
    </source>
</evidence>
<dbReference type="Pfam" id="PF02110">
    <property type="entry name" value="HK"/>
    <property type="match status" value="1"/>
</dbReference>
<dbReference type="PRINTS" id="PR01099">
    <property type="entry name" value="HYETHTZKNASE"/>
</dbReference>
<evidence type="ECO:0000256" key="5">
    <source>
        <dbReference type="ARBA" id="ARBA00022723"/>
    </source>
</evidence>
<dbReference type="EMBL" id="CP011266">
    <property type="protein sequence ID" value="ALT69630.1"/>
    <property type="molecule type" value="Genomic_DNA"/>
</dbReference>
<comment type="catalytic activity">
    <reaction evidence="1 11">
        <text>5-(2-hydroxyethyl)-4-methylthiazole + ATP = 4-methyl-5-(2-phosphooxyethyl)-thiazole + ADP + H(+)</text>
        <dbReference type="Rhea" id="RHEA:24212"/>
        <dbReference type="ChEBI" id="CHEBI:15378"/>
        <dbReference type="ChEBI" id="CHEBI:17957"/>
        <dbReference type="ChEBI" id="CHEBI:30616"/>
        <dbReference type="ChEBI" id="CHEBI:58296"/>
        <dbReference type="ChEBI" id="CHEBI:456216"/>
        <dbReference type="EC" id="2.7.1.50"/>
    </reaction>
</comment>
<dbReference type="NCBIfam" id="NF006830">
    <property type="entry name" value="PRK09355.1"/>
    <property type="match status" value="1"/>
</dbReference>
<dbReference type="InterPro" id="IPR029056">
    <property type="entry name" value="Ribokinase-like"/>
</dbReference>
<keyword evidence="7 11" id="KW-0418">Kinase</keyword>
<name>A0A0U2L701_9EURY</name>
<proteinExistence type="inferred from homology"/>
<dbReference type="HAMAP" id="MF_00228">
    <property type="entry name" value="Thz_kinase"/>
    <property type="match status" value="1"/>
</dbReference>
<keyword evidence="9 11" id="KW-0460">Magnesium</keyword>
<evidence type="ECO:0000256" key="11">
    <source>
        <dbReference type="HAMAP-Rule" id="MF_00228"/>
    </source>
</evidence>
<keyword evidence="10 11" id="KW-0784">Thiamine biosynthesis</keyword>
<dbReference type="AlphaFoldDB" id="A0A0U2L701"/>
<keyword evidence="6 11" id="KW-0547">Nucleotide-binding</keyword>
<feature type="binding site" evidence="11">
    <location>
        <position position="213"/>
    </location>
    <ligand>
        <name>substrate</name>
    </ligand>
</feature>
<dbReference type="GO" id="GO:0004417">
    <property type="term" value="F:hydroxyethylthiazole kinase activity"/>
    <property type="evidence" value="ECO:0007669"/>
    <property type="project" value="UniProtKB-UniRule"/>
</dbReference>
<comment type="pathway">
    <text evidence="3 11">Cofactor biosynthesis; thiamine diphosphate biosynthesis; 4-methyl-5-(2-phosphoethyl)-thiazole from 5-(2-hydroxyethyl)-4-methylthiazole: step 1/1.</text>
</comment>
<evidence type="ECO:0000256" key="9">
    <source>
        <dbReference type="ARBA" id="ARBA00022842"/>
    </source>
</evidence>
<dbReference type="SUPFAM" id="SSF53613">
    <property type="entry name" value="Ribokinase-like"/>
    <property type="match status" value="1"/>
</dbReference>
<comment type="similarity">
    <text evidence="11">Belongs to the Thz kinase family.</text>
</comment>
<dbReference type="GO" id="GO:0009229">
    <property type="term" value="P:thiamine diphosphate biosynthetic process"/>
    <property type="evidence" value="ECO:0007669"/>
    <property type="project" value="UniProtKB-UniRule"/>
</dbReference>
<dbReference type="KEGG" id="mmil:sm9_1864"/>
<organism evidence="12 13">
    <name type="scientific">Methanobrevibacter millerae</name>
    <dbReference type="NCBI Taxonomy" id="230361"/>
    <lineage>
        <taxon>Archaea</taxon>
        <taxon>Methanobacteriati</taxon>
        <taxon>Methanobacteriota</taxon>
        <taxon>Methanomada group</taxon>
        <taxon>Methanobacteria</taxon>
        <taxon>Methanobacteriales</taxon>
        <taxon>Methanobacteriaceae</taxon>
        <taxon>Methanobrevibacter</taxon>
    </lineage>
</organism>
<evidence type="ECO:0000256" key="8">
    <source>
        <dbReference type="ARBA" id="ARBA00022840"/>
    </source>
</evidence>
<keyword evidence="13" id="KW-1185">Reference proteome</keyword>
<dbReference type="InterPro" id="IPR000417">
    <property type="entry name" value="Hyethyz_kinase"/>
</dbReference>
<feature type="binding site" evidence="11">
    <location>
        <position position="186"/>
    </location>
    <ligand>
        <name>ATP</name>
        <dbReference type="ChEBI" id="CHEBI:30616"/>
    </ligand>
</feature>
<dbReference type="GO" id="GO:0005524">
    <property type="term" value="F:ATP binding"/>
    <property type="evidence" value="ECO:0007669"/>
    <property type="project" value="UniProtKB-UniRule"/>
</dbReference>
<evidence type="ECO:0000256" key="3">
    <source>
        <dbReference type="ARBA" id="ARBA00004868"/>
    </source>
</evidence>